<dbReference type="PANTHER" id="PTHR42736:SF1">
    <property type="entry name" value="PROTEIN-GLUTAMINE GAMMA-GLUTAMYLTRANSFERASE"/>
    <property type="match status" value="1"/>
</dbReference>
<feature type="transmembrane region" description="Helical" evidence="1">
    <location>
        <begin position="74"/>
        <end position="90"/>
    </location>
</feature>
<dbReference type="InterPro" id="IPR038765">
    <property type="entry name" value="Papain-like_cys_pep_sf"/>
</dbReference>
<sequence>MKTPTAIFRSIAAGTSRPMSREKADTLLLLGACALVLLPHASHLPAWIMACCALLLGWRGWVTFRGNRMPPRWLLLPVAMLAMAGVYWTHKTFFGRDAGVAMLTLLLTLKLLEMHAKRDLFVVLFLNFFLILSSFFYSQSIGTALITVTAVIALLTTQVSFQYTGVVPPLRKRLRVGATILGLAAPLTLVLFLLFPRIEGPLWGMPGDAQGSGRTGLSESMAPGNISKLVNSDDVAFRVKFADTVPEKVQLYWRGIVLSDFDGRTWTALKQSLPRRSTIHVDFLDQPLHYQVTLEPHGRRWLFALDVPRQLPQLEGNAANASQELQLSASTAITDRLRYDAVSHRNYRLQPNEAPASLQQWLALPTGFNPRTLDYAGRLSRNAQTNVDLIDAVLKDFREQNFRYTLEPPTLGRHAVDEFLFDTRAGFCEHYSGAFVVLMRAVGIPARVVTGYQGGEVNPADGYMTVRQSDAHAWAEVWLKGRGWVRIDPTAAVAPSRVEQNLGSVIPRRVFGGLLTLDGSGNLLVQKWMSLRQNLDAMTNAWNQWVLNYTPQKQKRFFESIGFPDVDWRTMISVMVAFGIAAVAVVVLPLILQQQKRDPVDAIYQKFCKRMARKGLPREIHEGPRAYATRLTENASPLLPETKAALARFLELYETVRYGAPGSNMRPGHLSTLKSLLAECR</sequence>
<evidence type="ECO:0000259" key="2">
    <source>
        <dbReference type="SMART" id="SM00460"/>
    </source>
</evidence>
<comment type="caution">
    <text evidence="3">The sequence shown here is derived from an EMBL/GenBank/DDBJ whole genome shotgun (WGS) entry which is preliminary data.</text>
</comment>
<dbReference type="InterPro" id="IPR025403">
    <property type="entry name" value="TgpA-like_C"/>
</dbReference>
<dbReference type="SUPFAM" id="SSF54001">
    <property type="entry name" value="Cysteine proteinases"/>
    <property type="match status" value="1"/>
</dbReference>
<dbReference type="RefSeq" id="WP_119767884.1">
    <property type="nucleotide sequence ID" value="NZ_QYUO01000001.1"/>
</dbReference>
<keyword evidence="1" id="KW-0472">Membrane</keyword>
<dbReference type="Proteomes" id="UP000265955">
    <property type="component" value="Unassembled WGS sequence"/>
</dbReference>
<protein>
    <submittedName>
        <fullName evidence="3">DUF3488 domain-containing protein</fullName>
    </submittedName>
</protein>
<dbReference type="Pfam" id="PF13559">
    <property type="entry name" value="DUF4129"/>
    <property type="match status" value="1"/>
</dbReference>
<feature type="transmembrane region" description="Helical" evidence="1">
    <location>
        <begin position="571"/>
        <end position="592"/>
    </location>
</feature>
<evidence type="ECO:0000256" key="1">
    <source>
        <dbReference type="SAM" id="Phobius"/>
    </source>
</evidence>
<dbReference type="InterPro" id="IPR052901">
    <property type="entry name" value="Bact_TGase-like"/>
</dbReference>
<feature type="transmembrane region" description="Helical" evidence="1">
    <location>
        <begin position="120"/>
        <end position="138"/>
    </location>
</feature>
<reference evidence="4" key="1">
    <citation type="submission" date="2018-09" db="EMBL/GenBank/DDBJ databases">
        <authorList>
            <person name="Zhu H."/>
        </authorList>
    </citation>
    <scope>NUCLEOTIDE SEQUENCE [LARGE SCALE GENOMIC DNA]</scope>
    <source>
        <strain evidence="4">K1R23-30</strain>
    </source>
</reference>
<dbReference type="Gene3D" id="3.10.620.30">
    <property type="match status" value="1"/>
</dbReference>
<proteinExistence type="predicted"/>
<name>A0A3A3FTU7_9BURK</name>
<feature type="transmembrane region" description="Helical" evidence="1">
    <location>
        <begin position="176"/>
        <end position="195"/>
    </location>
</feature>
<dbReference type="EMBL" id="QYUO01000001">
    <property type="protein sequence ID" value="RJF97938.1"/>
    <property type="molecule type" value="Genomic_DNA"/>
</dbReference>
<dbReference type="InterPro" id="IPR002931">
    <property type="entry name" value="Transglutaminase-like"/>
</dbReference>
<organism evidence="3 4">
    <name type="scientific">Noviherbaspirillum saxi</name>
    <dbReference type="NCBI Taxonomy" id="2320863"/>
    <lineage>
        <taxon>Bacteria</taxon>
        <taxon>Pseudomonadati</taxon>
        <taxon>Pseudomonadota</taxon>
        <taxon>Betaproteobacteria</taxon>
        <taxon>Burkholderiales</taxon>
        <taxon>Oxalobacteraceae</taxon>
        <taxon>Noviherbaspirillum</taxon>
    </lineage>
</organism>
<keyword evidence="4" id="KW-1185">Reference proteome</keyword>
<gene>
    <name evidence="3" type="ORF">D3871_04950</name>
</gene>
<dbReference type="AlphaFoldDB" id="A0A3A3FTU7"/>
<dbReference type="InterPro" id="IPR021878">
    <property type="entry name" value="TgpA_N"/>
</dbReference>
<dbReference type="Pfam" id="PF01841">
    <property type="entry name" value="Transglut_core"/>
    <property type="match status" value="1"/>
</dbReference>
<evidence type="ECO:0000313" key="4">
    <source>
        <dbReference type="Proteomes" id="UP000265955"/>
    </source>
</evidence>
<dbReference type="OrthoDB" id="9804872at2"/>
<feature type="transmembrane region" description="Helical" evidence="1">
    <location>
        <begin position="144"/>
        <end position="164"/>
    </location>
</feature>
<keyword evidence="1" id="KW-1133">Transmembrane helix</keyword>
<dbReference type="SMART" id="SM00460">
    <property type="entry name" value="TGc"/>
    <property type="match status" value="1"/>
</dbReference>
<dbReference type="PANTHER" id="PTHR42736">
    <property type="entry name" value="PROTEIN-GLUTAMINE GAMMA-GLUTAMYLTRANSFERASE"/>
    <property type="match status" value="1"/>
</dbReference>
<dbReference type="Pfam" id="PF11992">
    <property type="entry name" value="TgpA_N"/>
    <property type="match status" value="1"/>
</dbReference>
<accession>A0A3A3FTU7</accession>
<feature type="domain" description="Transglutaminase-like" evidence="2">
    <location>
        <begin position="420"/>
        <end position="491"/>
    </location>
</feature>
<evidence type="ECO:0000313" key="3">
    <source>
        <dbReference type="EMBL" id="RJF97938.1"/>
    </source>
</evidence>
<keyword evidence="1" id="KW-0812">Transmembrane</keyword>